<keyword evidence="1" id="KW-0812">Transmembrane</keyword>
<keyword evidence="1" id="KW-0472">Membrane</keyword>
<protein>
    <submittedName>
        <fullName evidence="3">DUF2231 domain-containing protein</fullName>
    </submittedName>
</protein>
<organism evidence="3 4">
    <name type="scientific">Geomesophilobacter sediminis</name>
    <dbReference type="NCBI Taxonomy" id="2798584"/>
    <lineage>
        <taxon>Bacteria</taxon>
        <taxon>Pseudomonadati</taxon>
        <taxon>Thermodesulfobacteriota</taxon>
        <taxon>Desulfuromonadia</taxon>
        <taxon>Geobacterales</taxon>
        <taxon>Geobacteraceae</taxon>
        <taxon>Geomesophilobacter</taxon>
    </lineage>
</organism>
<comment type="caution">
    <text evidence="3">The sequence shown here is derived from an EMBL/GenBank/DDBJ whole genome shotgun (WGS) entry which is preliminary data.</text>
</comment>
<name>A0A8J7LWC4_9BACT</name>
<accession>A0A8J7LWC4</accession>
<proteinExistence type="predicted"/>
<keyword evidence="4" id="KW-1185">Reference proteome</keyword>
<sequence>MISKVSVARHPIHPMLVPLPIGLWVFSLVCDFIFRGTGNPLWSIVAFISIGGGVIGALLAALPGLIDLYTLPPSRAKTIGLWHMAINLALVTAYVLNFLWRRNVGPVPMGPVILSVCSVVILAVSGWLGGEMVYVHGVGVAPVEAPTAETAAEERGIFGLRLHHRH</sequence>
<dbReference type="Proteomes" id="UP000636888">
    <property type="component" value="Unassembled WGS sequence"/>
</dbReference>
<feature type="transmembrane region" description="Helical" evidence="1">
    <location>
        <begin position="12"/>
        <end position="34"/>
    </location>
</feature>
<feature type="domain" description="DUF2231" evidence="2">
    <location>
        <begin position="9"/>
        <end position="141"/>
    </location>
</feature>
<evidence type="ECO:0000256" key="1">
    <source>
        <dbReference type="SAM" id="Phobius"/>
    </source>
</evidence>
<keyword evidence="1" id="KW-1133">Transmembrane helix</keyword>
<dbReference type="EMBL" id="JAEMHM010000009">
    <property type="protein sequence ID" value="MBJ6725560.1"/>
    <property type="molecule type" value="Genomic_DNA"/>
</dbReference>
<evidence type="ECO:0000259" key="2">
    <source>
        <dbReference type="Pfam" id="PF09990"/>
    </source>
</evidence>
<reference evidence="3" key="1">
    <citation type="submission" date="2020-12" db="EMBL/GenBank/DDBJ databases">
        <title>Geomonas sp. Red875, isolated from river sediment.</title>
        <authorList>
            <person name="Xu Z."/>
            <person name="Zhang Z."/>
            <person name="Masuda Y."/>
            <person name="Itoh H."/>
            <person name="Senoo K."/>
        </authorList>
    </citation>
    <scope>NUCLEOTIDE SEQUENCE</scope>
    <source>
        <strain evidence="3">Red875</strain>
    </source>
</reference>
<dbReference type="AlphaFoldDB" id="A0A8J7LWC4"/>
<feature type="transmembrane region" description="Helical" evidence="1">
    <location>
        <begin position="81"/>
        <end position="100"/>
    </location>
</feature>
<evidence type="ECO:0000313" key="3">
    <source>
        <dbReference type="EMBL" id="MBJ6725560.1"/>
    </source>
</evidence>
<dbReference type="Pfam" id="PF09990">
    <property type="entry name" value="DUF2231"/>
    <property type="match status" value="1"/>
</dbReference>
<feature type="transmembrane region" description="Helical" evidence="1">
    <location>
        <begin position="112"/>
        <end position="130"/>
    </location>
</feature>
<dbReference type="RefSeq" id="WP_199384450.1">
    <property type="nucleotide sequence ID" value="NZ_JAEMHM010000009.1"/>
</dbReference>
<feature type="transmembrane region" description="Helical" evidence="1">
    <location>
        <begin position="41"/>
        <end position="61"/>
    </location>
</feature>
<dbReference type="InterPro" id="IPR019251">
    <property type="entry name" value="DUF2231_TM"/>
</dbReference>
<evidence type="ECO:0000313" key="4">
    <source>
        <dbReference type="Proteomes" id="UP000636888"/>
    </source>
</evidence>
<gene>
    <name evidence="3" type="ORF">JFN93_12640</name>
</gene>